<evidence type="ECO:0000313" key="8">
    <source>
        <dbReference type="EMBL" id="SUB56255.1"/>
    </source>
</evidence>
<proteinExistence type="predicted"/>
<dbReference type="GO" id="GO:0005886">
    <property type="term" value="C:plasma membrane"/>
    <property type="evidence" value="ECO:0007669"/>
    <property type="project" value="UniProtKB-SubCell"/>
</dbReference>
<dbReference type="InterPro" id="IPR004633">
    <property type="entry name" value="NaPi_cotrn-rel/YqeW-like"/>
</dbReference>
<accession>A0A379C3H3</accession>
<dbReference type="PANTHER" id="PTHR10010">
    <property type="entry name" value="SOLUTE CARRIER FAMILY 34 SODIUM PHOSPHATE , MEMBER 2-RELATED"/>
    <property type="match status" value="1"/>
</dbReference>
<feature type="transmembrane region" description="Helical" evidence="6">
    <location>
        <begin position="50"/>
        <end position="74"/>
    </location>
</feature>
<dbReference type="EMBL" id="UGSZ01000001">
    <property type="protein sequence ID" value="SUB56255.1"/>
    <property type="molecule type" value="Genomic_DNA"/>
</dbReference>
<feature type="transmembrane region" description="Helical" evidence="6">
    <location>
        <begin position="211"/>
        <end position="230"/>
    </location>
</feature>
<protein>
    <submittedName>
        <fullName evidence="8">Na/Pi-cotransporter II-related protein</fullName>
    </submittedName>
</protein>
<dbReference type="AlphaFoldDB" id="A0A379C3H3"/>
<evidence type="ECO:0000313" key="9">
    <source>
        <dbReference type="Proteomes" id="UP000255517"/>
    </source>
</evidence>
<dbReference type="Pfam" id="PF02690">
    <property type="entry name" value="Na_Pi_cotrans"/>
    <property type="match status" value="2"/>
</dbReference>
<dbReference type="OrthoDB" id="9763003at2"/>
<dbReference type="InterPro" id="IPR026022">
    <property type="entry name" value="PhoU_dom"/>
</dbReference>
<organism evidence="8 9">
    <name type="scientific">Peptoniphilus lacrimalis</name>
    <dbReference type="NCBI Taxonomy" id="33031"/>
    <lineage>
        <taxon>Bacteria</taxon>
        <taxon>Bacillati</taxon>
        <taxon>Bacillota</taxon>
        <taxon>Tissierellia</taxon>
        <taxon>Tissierellales</taxon>
        <taxon>Peptoniphilaceae</taxon>
        <taxon>Peptoniphilus</taxon>
    </lineage>
</organism>
<dbReference type="NCBIfam" id="TIGR00704">
    <property type="entry name" value="NaPi_cotrn_rel"/>
    <property type="match status" value="1"/>
</dbReference>
<feature type="transmembrane region" description="Helical" evidence="6">
    <location>
        <begin position="242"/>
        <end position="263"/>
    </location>
</feature>
<feature type="transmembrane region" description="Helical" evidence="6">
    <location>
        <begin position="108"/>
        <end position="124"/>
    </location>
</feature>
<keyword evidence="3 6" id="KW-0812">Transmembrane</keyword>
<dbReference type="Gene3D" id="1.20.58.220">
    <property type="entry name" value="Phosphate transport system protein phou homolog 2, domain 2"/>
    <property type="match status" value="1"/>
</dbReference>
<dbReference type="PANTHER" id="PTHR10010:SF46">
    <property type="entry name" value="SODIUM-DEPENDENT PHOSPHATE TRANSPORT PROTEIN 2B"/>
    <property type="match status" value="1"/>
</dbReference>
<dbReference type="GO" id="GO:0005436">
    <property type="term" value="F:sodium:phosphate symporter activity"/>
    <property type="evidence" value="ECO:0007669"/>
    <property type="project" value="InterPro"/>
</dbReference>
<dbReference type="RefSeq" id="WP_009345420.1">
    <property type="nucleotide sequence ID" value="NZ_CP165621.1"/>
</dbReference>
<evidence type="ECO:0000259" key="7">
    <source>
        <dbReference type="Pfam" id="PF01895"/>
    </source>
</evidence>
<keyword evidence="2" id="KW-1003">Cell membrane</keyword>
<evidence type="ECO:0000256" key="6">
    <source>
        <dbReference type="SAM" id="Phobius"/>
    </source>
</evidence>
<feature type="transmembrane region" description="Helical" evidence="6">
    <location>
        <begin position="131"/>
        <end position="149"/>
    </location>
</feature>
<dbReference type="NCBIfam" id="NF037997">
    <property type="entry name" value="Na_Pi_symport"/>
    <property type="match status" value="1"/>
</dbReference>
<dbReference type="InterPro" id="IPR038078">
    <property type="entry name" value="PhoU-like_sf"/>
</dbReference>
<gene>
    <name evidence="8" type="ORF">NCTC13149_00025</name>
</gene>
<feature type="domain" description="PhoU" evidence="7">
    <location>
        <begin position="343"/>
        <end position="429"/>
    </location>
</feature>
<evidence type="ECO:0000256" key="3">
    <source>
        <dbReference type="ARBA" id="ARBA00022692"/>
    </source>
</evidence>
<feature type="transmembrane region" description="Helical" evidence="6">
    <location>
        <begin position="169"/>
        <end position="199"/>
    </location>
</feature>
<reference evidence="8 9" key="1">
    <citation type="submission" date="2018-06" db="EMBL/GenBank/DDBJ databases">
        <authorList>
            <consortium name="Pathogen Informatics"/>
            <person name="Doyle S."/>
        </authorList>
    </citation>
    <scope>NUCLEOTIDE SEQUENCE [LARGE SCALE GENOMIC DNA]</scope>
    <source>
        <strain evidence="8 9">NCTC13149</strain>
    </source>
</reference>
<name>A0A379C3H3_9FIRM</name>
<dbReference type="SUPFAM" id="SSF109755">
    <property type="entry name" value="PhoU-like"/>
    <property type="match status" value="1"/>
</dbReference>
<evidence type="ECO:0000256" key="2">
    <source>
        <dbReference type="ARBA" id="ARBA00022475"/>
    </source>
</evidence>
<dbReference type="InterPro" id="IPR003841">
    <property type="entry name" value="Na/Pi_transpt"/>
</dbReference>
<evidence type="ECO:0000256" key="5">
    <source>
        <dbReference type="ARBA" id="ARBA00023136"/>
    </source>
</evidence>
<dbReference type="STRING" id="1122949.GCA_000378725_00096"/>
<dbReference type="Proteomes" id="UP000255517">
    <property type="component" value="Unassembled WGS sequence"/>
</dbReference>
<comment type="subcellular location">
    <subcellularLocation>
        <location evidence="1">Cell membrane</location>
        <topology evidence="1">Multi-pass membrane protein</topology>
    </subcellularLocation>
</comment>
<keyword evidence="4 6" id="KW-1133">Transmembrane helix</keyword>
<dbReference type="GO" id="GO:0044341">
    <property type="term" value="P:sodium-dependent phosphate transport"/>
    <property type="evidence" value="ECO:0007669"/>
    <property type="project" value="InterPro"/>
</dbReference>
<evidence type="ECO:0000256" key="4">
    <source>
        <dbReference type="ARBA" id="ARBA00022989"/>
    </source>
</evidence>
<evidence type="ECO:0000256" key="1">
    <source>
        <dbReference type="ARBA" id="ARBA00004651"/>
    </source>
</evidence>
<dbReference type="Pfam" id="PF01895">
    <property type="entry name" value="PhoU"/>
    <property type="match status" value="1"/>
</dbReference>
<keyword evidence="5 6" id="KW-0472">Membrane</keyword>
<sequence length="533" mass="59102">MSINYIFGLLGGLALFLYGMELMSRGLELVAGARLRTIIEKMTSNLFKSILVGTIVTAIIQSSSATTVMVVGFVNAGVMNIYQAVGIIMGANIGTTITGQLVALNITLMAPLIAFIGFVMFTFSKKKTKKYLGQVIIGLGFLFMGLQFMSESMEPLRYYEGFINLMTKFSNPILGVLVGAGITAIIQSSSASVGILQAISNQGLIPLSSSMFIVCGFNIGTCITSVLSAIGTSKNAQRTAAVHVLFNLIGTIIFIIISFFIPIDKIIISFTRNLPAAEVANLHTLFNVGTTILLFPFSKKLADLSKLIIVGDDNDYDEMKLKYINPSVKKDPTIMLTDIKAEINRMFKICRNNFMETVSLIGNYSEEKYDGIYKREDVINLLNKEITRYIITGLGKEMDEKTSNNFAGYLRIVRDLERVGDHCKNIADSTKQMDEEMLSFSSMTSGEIESLRDTIYQIFETLREDLTAREVDIDVKRELQTLVKDVDTIRNAHMERMKTGVCNPESGLNYEKMLTAFDRIGSYLSNAVRLYCN</sequence>